<sequence>MSLVVEDCPYFKEVNCDCKAIWYKRGSGGYSNCSLILDAELCPEGWR</sequence>
<protein>
    <submittedName>
        <fullName evidence="1">Uncharacterized protein</fullName>
    </submittedName>
</protein>
<evidence type="ECO:0000313" key="1">
    <source>
        <dbReference type="EMBL" id="GAG62403.1"/>
    </source>
</evidence>
<dbReference type="EMBL" id="BART01003846">
    <property type="protein sequence ID" value="GAG62403.1"/>
    <property type="molecule type" value="Genomic_DNA"/>
</dbReference>
<dbReference type="AlphaFoldDB" id="X0ZPS3"/>
<reference evidence="1" key="1">
    <citation type="journal article" date="2014" name="Front. Microbiol.">
        <title>High frequency of phylogenetically diverse reductive dehalogenase-homologous genes in deep subseafloor sedimentary metagenomes.</title>
        <authorList>
            <person name="Kawai M."/>
            <person name="Futagami T."/>
            <person name="Toyoda A."/>
            <person name="Takaki Y."/>
            <person name="Nishi S."/>
            <person name="Hori S."/>
            <person name="Arai W."/>
            <person name="Tsubouchi T."/>
            <person name="Morono Y."/>
            <person name="Uchiyama I."/>
            <person name="Ito T."/>
            <person name="Fujiyama A."/>
            <person name="Inagaki F."/>
            <person name="Takami H."/>
        </authorList>
    </citation>
    <scope>NUCLEOTIDE SEQUENCE</scope>
    <source>
        <strain evidence="1">Expedition CK06-06</strain>
    </source>
</reference>
<gene>
    <name evidence="1" type="ORF">S01H4_10186</name>
</gene>
<organism evidence="1">
    <name type="scientific">marine sediment metagenome</name>
    <dbReference type="NCBI Taxonomy" id="412755"/>
    <lineage>
        <taxon>unclassified sequences</taxon>
        <taxon>metagenomes</taxon>
        <taxon>ecological metagenomes</taxon>
    </lineage>
</organism>
<comment type="caution">
    <text evidence="1">The sequence shown here is derived from an EMBL/GenBank/DDBJ whole genome shotgun (WGS) entry which is preliminary data.</text>
</comment>
<name>X0ZPS3_9ZZZZ</name>
<accession>X0ZPS3</accession>
<proteinExistence type="predicted"/>